<evidence type="ECO:0000256" key="14">
    <source>
        <dbReference type="ARBA" id="ARBA00023163"/>
    </source>
</evidence>
<dbReference type="GO" id="GO:0045893">
    <property type="term" value="P:positive regulation of DNA-templated transcription"/>
    <property type="evidence" value="ECO:0007669"/>
    <property type="project" value="UniProtKB-ARBA"/>
</dbReference>
<evidence type="ECO:0000256" key="2">
    <source>
        <dbReference type="ARBA" id="ARBA00002388"/>
    </source>
</evidence>
<dbReference type="EC" id="5.2.1.8" evidence="5"/>
<dbReference type="Pfam" id="PF00096">
    <property type="entry name" value="zf-C2H2"/>
    <property type="match status" value="11"/>
</dbReference>
<feature type="domain" description="C2H2-type" evidence="22">
    <location>
        <begin position="517"/>
        <end position="544"/>
    </location>
</feature>
<feature type="domain" description="C2H2-type" evidence="22">
    <location>
        <begin position="367"/>
        <end position="394"/>
    </location>
</feature>
<feature type="domain" description="C2H2-type" evidence="22">
    <location>
        <begin position="489"/>
        <end position="516"/>
    </location>
</feature>
<keyword evidence="8 17" id="KW-0863">Zinc-finger</keyword>
<evidence type="ECO:0000256" key="19">
    <source>
        <dbReference type="SAM" id="MobiDB-lite"/>
    </source>
</evidence>
<organism evidence="23 24">
    <name type="scientific">Macrostomum lignano</name>
    <dbReference type="NCBI Taxonomy" id="282301"/>
    <lineage>
        <taxon>Eukaryota</taxon>
        <taxon>Metazoa</taxon>
        <taxon>Spiralia</taxon>
        <taxon>Lophotrochozoa</taxon>
        <taxon>Platyhelminthes</taxon>
        <taxon>Rhabditophora</taxon>
        <taxon>Macrostomorpha</taxon>
        <taxon>Macrostomida</taxon>
        <taxon>Macrostomidae</taxon>
        <taxon>Macrostomum</taxon>
    </lineage>
</organism>
<feature type="compositionally biased region" description="Low complexity" evidence="19">
    <location>
        <begin position="153"/>
        <end position="165"/>
    </location>
</feature>
<evidence type="ECO:0000256" key="13">
    <source>
        <dbReference type="ARBA" id="ARBA00023125"/>
    </source>
</evidence>
<feature type="domain" description="PPIase cyclophilin-type" evidence="20">
    <location>
        <begin position="178"/>
        <end position="327"/>
    </location>
</feature>
<dbReference type="FunFam" id="3.30.160.60:FF:000193">
    <property type="entry name" value="Zinc finger protein 300"/>
    <property type="match status" value="2"/>
</dbReference>
<dbReference type="FunFam" id="3.30.160.60:FF:000446">
    <property type="entry name" value="Zinc finger protein"/>
    <property type="match status" value="1"/>
</dbReference>
<evidence type="ECO:0000256" key="16">
    <source>
        <dbReference type="ARBA" id="ARBA00023242"/>
    </source>
</evidence>
<dbReference type="PRINTS" id="PR00153">
    <property type="entry name" value="CSAPPISMRASE"/>
</dbReference>
<dbReference type="InterPro" id="IPR002130">
    <property type="entry name" value="Cyclophilin-type_PPIase_dom"/>
</dbReference>
<dbReference type="Gene3D" id="3.30.160.60">
    <property type="entry name" value="Classic Zinc Finger"/>
    <property type="match status" value="12"/>
</dbReference>
<name>A0A1I8G3I8_9PLAT</name>
<feature type="domain" description="C2H2-type" evidence="22">
    <location>
        <begin position="339"/>
        <end position="366"/>
    </location>
</feature>
<dbReference type="PROSITE" id="PS00170">
    <property type="entry name" value="CSA_PPIASE_1"/>
    <property type="match status" value="1"/>
</dbReference>
<dbReference type="GO" id="GO:0006457">
    <property type="term" value="P:protein folding"/>
    <property type="evidence" value="ECO:0007669"/>
    <property type="project" value="InterPro"/>
</dbReference>
<accession>A0A1I8G3I8</accession>
<proteinExistence type="inferred from homology"/>
<dbReference type="GO" id="GO:0043565">
    <property type="term" value="F:sequence-specific DNA binding"/>
    <property type="evidence" value="ECO:0007669"/>
    <property type="project" value="UniProtKB-ARBA"/>
</dbReference>
<dbReference type="SMART" id="SM00355">
    <property type="entry name" value="ZnF_C2H2"/>
    <property type="match status" value="13"/>
</dbReference>
<dbReference type="PROSITE" id="PS50157">
    <property type="entry name" value="ZINC_FINGER_C2H2_2"/>
    <property type="match status" value="12"/>
</dbReference>
<keyword evidence="16" id="KW-0539">Nucleus</keyword>
<reference evidence="24" key="1">
    <citation type="submission" date="2016-11" db="UniProtKB">
        <authorList>
            <consortium name="WormBaseParasite"/>
        </authorList>
    </citation>
    <scope>IDENTIFICATION</scope>
</reference>
<sequence length="859" mass="94993">MASMPEFQMPKGSYNPLNKRIVYIGGLADEVDQKVLHAAFIPFGDIVDISIPLDYQSSKHRGFAFVEFESAEDAAAAIDNMNEGELYGRTLRVNIARPVRIREGWGRPVWSDDNWLKKFGGATLQNRPDGEAADGNGGGSAAAAEVSSEKPAEAAAASTDSQPAAKRSKTGGGNPRVYLDISIGGRSAGRIVAELRNDVVPKTAENFRCLCSHERGFGFRGSKFHRIIPGFMCQGGDFTKGNGTGGKSIYGEKFPDENFTLRHTGPGVLSMANSGPNTNGSQFFICTEATVWLDNKHVVFGRVVEGMPVALYLRHVQSHSVDCDSEPESVRTPAGRKSYECQVCGKKFKDPTSVPRHLRLHTGKESFQCQVCGKTFSHSNSLSYHVACLTNVKACSKVTTIGNLSKQSSVHKGEKAWPMQCALQCACSQTIHNRRGTTNMSCLHSCLFCSKSFSQSRASAALYLRHVQSHSVDCDSESESVRPTGRKSYECQLCGKKFKDPTSVPRHLRLHTGKEPFQCQVCSKTFSRADILSRHARVHTGEKPYPCQVCGKKFIDLNSLTLHIRLHTGERPYECQVCGKKFHRSDSLSYHIKCLTNVKVCSEKFTTMLPQINLTSTIPDSSSPDDVKPAQIGDQKPTIVKLETEQQLLLNEDQQIKPDHQDAAGDCLEQAPAAAGDSDQPDSSRVSGKCFQCDFCGKRLSQRSHLMAHLSIHTGEKPFQCTQCNKTFSRPGYLRVHSRAVHDNERRHLCRFCGKAFPETSSLGRHLRTHTGERPFECRLCGMRFTQSGSLTDHQRMHTGDRPFACEICGARFSRAFSLASHQRIHNGDKPFKCIVCGKAFSQSGHLYRHQRSNHGSPY</sequence>
<feature type="domain" description="C2H2-type" evidence="22">
    <location>
        <begin position="748"/>
        <end position="775"/>
    </location>
</feature>
<dbReference type="PROSITE" id="PS00028">
    <property type="entry name" value="ZINC_FINGER_C2H2_1"/>
    <property type="match status" value="10"/>
</dbReference>
<dbReference type="InterPro" id="IPR035979">
    <property type="entry name" value="RBD_domain_sf"/>
</dbReference>
<keyword evidence="10 18" id="KW-0694">RNA-binding</keyword>
<feature type="domain" description="C2H2-type" evidence="22">
    <location>
        <begin position="804"/>
        <end position="831"/>
    </location>
</feature>
<evidence type="ECO:0000256" key="3">
    <source>
        <dbReference type="ARBA" id="ARBA00004123"/>
    </source>
</evidence>
<protein>
    <recommendedName>
        <fullName evidence="5">peptidylprolyl isomerase</fullName>
        <ecNumber evidence="5">5.2.1.8</ecNumber>
    </recommendedName>
</protein>
<evidence type="ECO:0000256" key="10">
    <source>
        <dbReference type="ARBA" id="ARBA00022884"/>
    </source>
</evidence>
<dbReference type="FunFam" id="3.30.160.60:FF:001732">
    <property type="entry name" value="Zgc:162936"/>
    <property type="match status" value="1"/>
</dbReference>
<evidence type="ECO:0000256" key="6">
    <source>
        <dbReference type="ARBA" id="ARBA00022723"/>
    </source>
</evidence>
<evidence type="ECO:0000313" key="24">
    <source>
        <dbReference type="WBParaSite" id="maker-uti_cns_0000791-snap-gene-1.9-mRNA-1"/>
    </source>
</evidence>
<feature type="domain" description="C2H2-type" evidence="22">
    <location>
        <begin position="691"/>
        <end position="718"/>
    </location>
</feature>
<dbReference type="InterPro" id="IPR050331">
    <property type="entry name" value="Zinc_finger"/>
</dbReference>
<evidence type="ECO:0000256" key="1">
    <source>
        <dbReference type="ARBA" id="ARBA00000971"/>
    </source>
</evidence>
<dbReference type="FunFam" id="3.30.160.60:FF:000506">
    <property type="entry name" value="Zinc finger protein 23"/>
    <property type="match status" value="1"/>
</dbReference>
<dbReference type="FunFam" id="3.30.160.60:FF:001480">
    <property type="entry name" value="Si:cabz01071911.3"/>
    <property type="match status" value="1"/>
</dbReference>
<feature type="domain" description="RRM" evidence="21">
    <location>
        <begin position="20"/>
        <end position="98"/>
    </location>
</feature>
<evidence type="ECO:0000256" key="18">
    <source>
        <dbReference type="PROSITE-ProRule" id="PRU00176"/>
    </source>
</evidence>
<evidence type="ECO:0000256" key="5">
    <source>
        <dbReference type="ARBA" id="ARBA00013194"/>
    </source>
</evidence>
<evidence type="ECO:0000259" key="22">
    <source>
        <dbReference type="PROSITE" id="PS50157"/>
    </source>
</evidence>
<evidence type="ECO:0000256" key="9">
    <source>
        <dbReference type="ARBA" id="ARBA00022833"/>
    </source>
</evidence>
<dbReference type="Proteomes" id="UP000095280">
    <property type="component" value="Unplaced"/>
</dbReference>
<dbReference type="CDD" id="cd12347">
    <property type="entry name" value="RRM_PPIE"/>
    <property type="match status" value="1"/>
</dbReference>
<dbReference type="InterPro" id="IPR036236">
    <property type="entry name" value="Znf_C2H2_sf"/>
</dbReference>
<evidence type="ECO:0000259" key="20">
    <source>
        <dbReference type="PROSITE" id="PS50072"/>
    </source>
</evidence>
<keyword evidence="7" id="KW-0677">Repeat</keyword>
<dbReference type="FunFam" id="2.40.100.10:FF:000013">
    <property type="entry name" value="Peptidyl-prolyl cis-trans isomerase"/>
    <property type="match status" value="1"/>
</dbReference>
<dbReference type="GO" id="GO:0008270">
    <property type="term" value="F:zinc ion binding"/>
    <property type="evidence" value="ECO:0007669"/>
    <property type="project" value="UniProtKB-KW"/>
</dbReference>
<keyword evidence="11" id="KW-0805">Transcription regulation</keyword>
<dbReference type="PROSITE" id="PS50072">
    <property type="entry name" value="CSA_PPIASE_2"/>
    <property type="match status" value="1"/>
</dbReference>
<feature type="domain" description="C2H2-type" evidence="22">
    <location>
        <begin position="719"/>
        <end position="747"/>
    </location>
</feature>
<feature type="domain" description="C2H2-type" evidence="22">
    <location>
        <begin position="573"/>
        <end position="600"/>
    </location>
</feature>
<dbReference type="CDD" id="cd01926">
    <property type="entry name" value="cyclophilin_ABH_like"/>
    <property type="match status" value="1"/>
</dbReference>
<dbReference type="AlphaFoldDB" id="A0A1I8G3I8"/>
<feature type="region of interest" description="Disordered" evidence="19">
    <location>
        <begin position="121"/>
        <end position="177"/>
    </location>
</feature>
<dbReference type="InterPro" id="IPR029000">
    <property type="entry name" value="Cyclophilin-like_dom_sf"/>
</dbReference>
<keyword evidence="6" id="KW-0479">Metal-binding</keyword>
<dbReference type="Pfam" id="PF00076">
    <property type="entry name" value="RRM_1"/>
    <property type="match status" value="1"/>
</dbReference>
<feature type="domain" description="C2H2-type" evidence="22">
    <location>
        <begin position="545"/>
        <end position="572"/>
    </location>
</feature>
<dbReference type="SUPFAM" id="SSF54928">
    <property type="entry name" value="RNA-binding domain, RBD"/>
    <property type="match status" value="1"/>
</dbReference>
<dbReference type="InterPro" id="IPR034168">
    <property type="entry name" value="PPIE_RRM"/>
</dbReference>
<dbReference type="SUPFAM" id="SSF50891">
    <property type="entry name" value="Cyclophilin-like"/>
    <property type="match status" value="1"/>
</dbReference>
<dbReference type="PANTHER" id="PTHR16515:SF49">
    <property type="entry name" value="GASTRULA ZINC FINGER PROTEIN XLCGF49.1-LIKE-RELATED"/>
    <property type="match status" value="1"/>
</dbReference>
<keyword evidence="15" id="KW-0413">Isomerase</keyword>
<dbReference type="GO" id="GO:0003723">
    <property type="term" value="F:RNA binding"/>
    <property type="evidence" value="ECO:0007669"/>
    <property type="project" value="UniProtKB-UniRule"/>
</dbReference>
<dbReference type="Gene3D" id="3.30.70.330">
    <property type="match status" value="1"/>
</dbReference>
<comment type="catalytic activity">
    <reaction evidence="1">
        <text>[protein]-peptidylproline (omega=180) = [protein]-peptidylproline (omega=0)</text>
        <dbReference type="Rhea" id="RHEA:16237"/>
        <dbReference type="Rhea" id="RHEA-COMP:10747"/>
        <dbReference type="Rhea" id="RHEA-COMP:10748"/>
        <dbReference type="ChEBI" id="CHEBI:83833"/>
        <dbReference type="ChEBI" id="CHEBI:83834"/>
        <dbReference type="EC" id="5.2.1.8"/>
    </reaction>
</comment>
<feature type="domain" description="C2H2-type" evidence="22">
    <location>
        <begin position="832"/>
        <end position="859"/>
    </location>
</feature>
<keyword evidence="13" id="KW-0238">DNA-binding</keyword>
<evidence type="ECO:0000256" key="4">
    <source>
        <dbReference type="ARBA" id="ARBA00006991"/>
    </source>
</evidence>
<dbReference type="SMART" id="SM00360">
    <property type="entry name" value="RRM"/>
    <property type="match status" value="1"/>
</dbReference>
<feature type="domain" description="C2H2-type" evidence="22">
    <location>
        <begin position="776"/>
        <end position="803"/>
    </location>
</feature>
<dbReference type="GO" id="GO:0003755">
    <property type="term" value="F:peptidyl-prolyl cis-trans isomerase activity"/>
    <property type="evidence" value="ECO:0007669"/>
    <property type="project" value="UniProtKB-KW"/>
</dbReference>
<dbReference type="InterPro" id="IPR013087">
    <property type="entry name" value="Znf_C2H2_type"/>
</dbReference>
<keyword evidence="23" id="KW-1185">Reference proteome</keyword>
<dbReference type="InterPro" id="IPR000504">
    <property type="entry name" value="RRM_dom"/>
</dbReference>
<comment type="subcellular location">
    <subcellularLocation>
        <location evidence="3">Nucleus</location>
    </subcellularLocation>
</comment>
<dbReference type="Pfam" id="PF00160">
    <property type="entry name" value="Pro_isomerase"/>
    <property type="match status" value="1"/>
</dbReference>
<dbReference type="InterPro" id="IPR012677">
    <property type="entry name" value="Nucleotide-bd_a/b_plait_sf"/>
</dbReference>
<dbReference type="PROSITE" id="PS50102">
    <property type="entry name" value="RRM"/>
    <property type="match status" value="1"/>
</dbReference>
<dbReference type="WBParaSite" id="maker-uti_cns_0000791-snap-gene-1.9-mRNA-1">
    <property type="protein sequence ID" value="maker-uti_cns_0000791-snap-gene-1.9-mRNA-1"/>
    <property type="gene ID" value="maker-uti_cns_0000791-snap-gene-1.9"/>
</dbReference>
<keyword evidence="14" id="KW-0804">Transcription</keyword>
<evidence type="ECO:0000313" key="23">
    <source>
        <dbReference type="Proteomes" id="UP000095280"/>
    </source>
</evidence>
<dbReference type="FunFam" id="3.30.160.60:FF:001498">
    <property type="entry name" value="Zinc finger protein 404"/>
    <property type="match status" value="1"/>
</dbReference>
<dbReference type="GO" id="GO:0005694">
    <property type="term" value="C:chromosome"/>
    <property type="evidence" value="ECO:0007669"/>
    <property type="project" value="UniProtKB-ARBA"/>
</dbReference>
<evidence type="ECO:0000256" key="17">
    <source>
        <dbReference type="PROSITE-ProRule" id="PRU00042"/>
    </source>
</evidence>
<comment type="similarity">
    <text evidence="4">Belongs to the krueppel C2H2-type zinc-finger protein family.</text>
</comment>
<dbReference type="FunFam" id="3.30.160.60:FF:002343">
    <property type="entry name" value="Zinc finger protein 33A"/>
    <property type="match status" value="2"/>
</dbReference>
<keyword evidence="12" id="KW-0697">Rotamase</keyword>
<dbReference type="Gene3D" id="2.40.100.10">
    <property type="entry name" value="Cyclophilin-like"/>
    <property type="match status" value="1"/>
</dbReference>
<comment type="function">
    <text evidence="2">PPIases accelerate the folding of proteins. It catalyzes the cis-trans isomerization of proline imidic peptide bonds in oligopeptides.</text>
</comment>
<keyword evidence="9" id="KW-0862">Zinc</keyword>
<evidence type="ECO:0000256" key="11">
    <source>
        <dbReference type="ARBA" id="ARBA00023015"/>
    </source>
</evidence>
<dbReference type="InterPro" id="IPR020892">
    <property type="entry name" value="Cyclophilin-type_PPIase_CS"/>
</dbReference>
<dbReference type="PANTHER" id="PTHR16515">
    <property type="entry name" value="PR DOMAIN ZINC FINGER PROTEIN"/>
    <property type="match status" value="1"/>
</dbReference>
<evidence type="ECO:0000256" key="15">
    <source>
        <dbReference type="ARBA" id="ARBA00023235"/>
    </source>
</evidence>
<dbReference type="GO" id="GO:0005634">
    <property type="term" value="C:nucleus"/>
    <property type="evidence" value="ECO:0007669"/>
    <property type="project" value="UniProtKB-SubCell"/>
</dbReference>
<dbReference type="Pfam" id="PF13912">
    <property type="entry name" value="zf-C2H2_6"/>
    <property type="match status" value="1"/>
</dbReference>
<dbReference type="FunFam" id="3.30.160.60:FF:001290">
    <property type="entry name" value="Zinc finger 45-like"/>
    <property type="match status" value="1"/>
</dbReference>
<evidence type="ECO:0000259" key="21">
    <source>
        <dbReference type="PROSITE" id="PS50102"/>
    </source>
</evidence>
<dbReference type="SUPFAM" id="SSF57667">
    <property type="entry name" value="beta-beta-alpha zinc fingers"/>
    <property type="match status" value="6"/>
</dbReference>
<evidence type="ECO:0000256" key="7">
    <source>
        <dbReference type="ARBA" id="ARBA00022737"/>
    </source>
</evidence>
<evidence type="ECO:0000256" key="12">
    <source>
        <dbReference type="ARBA" id="ARBA00023110"/>
    </source>
</evidence>
<evidence type="ECO:0000256" key="8">
    <source>
        <dbReference type="ARBA" id="ARBA00022771"/>
    </source>
</evidence>